<dbReference type="InterPro" id="IPR043751">
    <property type="entry name" value="DUF5696"/>
</dbReference>
<evidence type="ECO:0000256" key="1">
    <source>
        <dbReference type="SAM" id="Phobius"/>
    </source>
</evidence>
<feature type="transmembrane region" description="Helical" evidence="1">
    <location>
        <begin position="12"/>
        <end position="30"/>
    </location>
</feature>
<dbReference type="EMBL" id="CP091430">
    <property type="protein sequence ID" value="UVI29526.1"/>
    <property type="molecule type" value="Genomic_DNA"/>
</dbReference>
<accession>A0ABY5S6I9</accession>
<keyword evidence="1" id="KW-0472">Membrane</keyword>
<evidence type="ECO:0000313" key="2">
    <source>
        <dbReference type="EMBL" id="UVI29526.1"/>
    </source>
</evidence>
<dbReference type="RefSeq" id="WP_258385615.1">
    <property type="nucleotide sequence ID" value="NZ_CP091430.1"/>
</dbReference>
<organism evidence="2 3">
    <name type="scientific">Paenibacillus spongiae</name>
    <dbReference type="NCBI Taxonomy" id="2909671"/>
    <lineage>
        <taxon>Bacteria</taxon>
        <taxon>Bacillati</taxon>
        <taxon>Bacillota</taxon>
        <taxon>Bacilli</taxon>
        <taxon>Bacillales</taxon>
        <taxon>Paenibacillaceae</taxon>
        <taxon>Paenibacillus</taxon>
    </lineage>
</organism>
<evidence type="ECO:0000313" key="3">
    <source>
        <dbReference type="Proteomes" id="UP001057877"/>
    </source>
</evidence>
<sequence>MSRSAWIRKLKIVAVLGFIVAALFTVRLLLVKQGEIGLPQDTGAQSNHEPVTNDRLKRVEGAGLVRMAENARLALAVDLKDGSIEVLDKEGGHVWRSKPTKEAVEKDGSNNLWKNNLQSPLIVEYVKSYTETVPTYANAFTPNTKVSVFEMTGGARVYYEFEGLGIRMAIDYYLHEDHLEVEVPDYMVEEPKDEYVTDEQGKKTLDSGNFRKIVGYSVLPFFGAVQAGASDGYLLVPDGPGGLIKFEKNQAHKLNFTGTVYGHDLSYANAFDSSLNSQREQATVFYPAFGLNNGGRSMLGIIHSGESGAEIIGNPAGAGTSFYNAYARFKFREKYKKLTDLTGAGVFLYADFSVNVTRNIRYYLLTGDHSDYSGMAQAYRSYLMKEKGLTKKPKKEGDMPLELHITGGAEKTGFLSSSFIPMTTFGQAGEMVDYFKQNGISNMTVIYKGWASGGTSVPYPNRFPAASRLGGTKGLQRFIEQAQSYGYKVLLEDDHMRALTGKGISERKDVVRNIQNAPLDIGEWDSQQVLNASAVKRYLEDSLPEYAKLEVDGIQERGFNILNSDFQSSAPMNREQVKMYYKDVISSMVEDLGSVRVKNGMAYQLMNGVSIENVASEYSFSPIIDEIVPFYPMALHGLADYVSVPYNQMDEPKQEMLKAIEYGANVSFAVTAEKTELLKDAKINDLYSSAFPLWKEDILKLYKKVNEALGGVSGSFITGHGQLAPDVYRTSYENGTEIVCNYSDAPYAYEGKTVAAKDFIVIKGSDGP</sequence>
<dbReference type="Gene3D" id="3.20.20.80">
    <property type="entry name" value="Glycosidases"/>
    <property type="match status" value="1"/>
</dbReference>
<name>A0ABY5S6I9_9BACL</name>
<reference evidence="2" key="1">
    <citation type="submission" date="2022-01" db="EMBL/GenBank/DDBJ databases">
        <title>Paenibacillus spongiae sp. nov., isolated from marine sponge.</title>
        <authorList>
            <person name="Li Z."/>
            <person name="Zhang M."/>
        </authorList>
    </citation>
    <scope>NUCLEOTIDE SEQUENCE</scope>
    <source>
        <strain evidence="2">PHS-Z3</strain>
    </source>
</reference>
<keyword evidence="1" id="KW-1133">Transmembrane helix</keyword>
<keyword evidence="1" id="KW-0812">Transmembrane</keyword>
<dbReference type="Pfam" id="PF18952">
    <property type="entry name" value="DUF5696"/>
    <property type="match status" value="1"/>
</dbReference>
<proteinExistence type="predicted"/>
<gene>
    <name evidence="2" type="ORF">L1F29_29595</name>
</gene>
<protein>
    <submittedName>
        <fullName evidence="2">DUF5696 domain-containing protein</fullName>
    </submittedName>
</protein>
<keyword evidence="3" id="KW-1185">Reference proteome</keyword>
<dbReference type="Proteomes" id="UP001057877">
    <property type="component" value="Chromosome"/>
</dbReference>